<dbReference type="PROSITE" id="PS51005">
    <property type="entry name" value="NAC"/>
    <property type="match status" value="1"/>
</dbReference>
<keyword evidence="6" id="KW-0238">DNA-binding</keyword>
<comment type="caution">
    <text evidence="14">The sequence shown here is derived from an EMBL/GenBank/DDBJ whole genome shotgun (WGS) entry which is preliminary data.</text>
</comment>
<evidence type="ECO:0000256" key="8">
    <source>
        <dbReference type="ARBA" id="ARBA00023159"/>
    </source>
</evidence>
<evidence type="ECO:0000256" key="2">
    <source>
        <dbReference type="ARBA" id="ARBA00004167"/>
    </source>
</evidence>
<feature type="domain" description="NAC" evidence="13">
    <location>
        <begin position="16"/>
        <end position="166"/>
    </location>
</feature>
<reference evidence="14 15" key="1">
    <citation type="submission" date="2021-09" db="EMBL/GenBank/DDBJ databases">
        <title>Genomic insights and catalytic innovation underlie evolution of tropane alkaloids biosynthesis.</title>
        <authorList>
            <person name="Wang Y.-J."/>
            <person name="Tian T."/>
            <person name="Huang J.-P."/>
            <person name="Huang S.-X."/>
        </authorList>
    </citation>
    <scope>NUCLEOTIDE SEQUENCE [LARGE SCALE GENOMIC DNA]</scope>
    <source>
        <strain evidence="14">KIB-2018</strain>
        <tissue evidence="14">Leaf</tissue>
    </source>
</reference>
<evidence type="ECO:0000256" key="10">
    <source>
        <dbReference type="ARBA" id="ARBA00023242"/>
    </source>
</evidence>
<dbReference type="AlphaFoldDB" id="A0AAV8T361"/>
<dbReference type="Pfam" id="PF02365">
    <property type="entry name" value="NAM"/>
    <property type="match status" value="1"/>
</dbReference>
<keyword evidence="15" id="KW-1185">Reference proteome</keyword>
<evidence type="ECO:0000256" key="3">
    <source>
        <dbReference type="ARBA" id="ARBA00022692"/>
    </source>
</evidence>
<evidence type="ECO:0000256" key="1">
    <source>
        <dbReference type="ARBA" id="ARBA00004123"/>
    </source>
</evidence>
<dbReference type="GO" id="GO:0006355">
    <property type="term" value="P:regulation of DNA-templated transcription"/>
    <property type="evidence" value="ECO:0007669"/>
    <property type="project" value="InterPro"/>
</dbReference>
<feature type="compositionally biased region" description="Polar residues" evidence="11">
    <location>
        <begin position="480"/>
        <end position="508"/>
    </location>
</feature>
<dbReference type="InterPro" id="IPR036093">
    <property type="entry name" value="NAC_dom_sf"/>
</dbReference>
<evidence type="ECO:0000313" key="14">
    <source>
        <dbReference type="EMBL" id="KAJ8760559.1"/>
    </source>
</evidence>
<keyword evidence="9" id="KW-0804">Transcription</keyword>
<keyword evidence="10" id="KW-0539">Nucleus</keyword>
<evidence type="ECO:0000256" key="4">
    <source>
        <dbReference type="ARBA" id="ARBA00022989"/>
    </source>
</evidence>
<evidence type="ECO:0000256" key="7">
    <source>
        <dbReference type="ARBA" id="ARBA00023136"/>
    </source>
</evidence>
<evidence type="ECO:0000256" key="11">
    <source>
        <dbReference type="SAM" id="MobiDB-lite"/>
    </source>
</evidence>
<dbReference type="SUPFAM" id="SSF101941">
    <property type="entry name" value="NAC domain"/>
    <property type="match status" value="1"/>
</dbReference>
<keyword evidence="7 12" id="KW-0472">Membrane</keyword>
<keyword evidence="5" id="KW-0805">Transcription regulation</keyword>
<gene>
    <name evidence="14" type="ORF">K2173_015226</name>
</gene>
<dbReference type="GO" id="GO:0000976">
    <property type="term" value="F:transcription cis-regulatory region binding"/>
    <property type="evidence" value="ECO:0007669"/>
    <property type="project" value="UniProtKB-ARBA"/>
</dbReference>
<dbReference type="EMBL" id="JAIWQS010000007">
    <property type="protein sequence ID" value="KAJ8760559.1"/>
    <property type="molecule type" value="Genomic_DNA"/>
</dbReference>
<evidence type="ECO:0000256" key="6">
    <source>
        <dbReference type="ARBA" id="ARBA00023125"/>
    </source>
</evidence>
<protein>
    <recommendedName>
        <fullName evidence="13">NAC domain-containing protein</fullName>
    </recommendedName>
</protein>
<dbReference type="GO" id="GO:0005634">
    <property type="term" value="C:nucleus"/>
    <property type="evidence" value="ECO:0007669"/>
    <property type="project" value="UniProtKB-SubCell"/>
</dbReference>
<dbReference type="FunFam" id="2.170.150.80:FF:000002">
    <property type="entry name" value="Nac domain-containing protein 86"/>
    <property type="match status" value="1"/>
</dbReference>
<evidence type="ECO:0000256" key="12">
    <source>
        <dbReference type="SAM" id="Phobius"/>
    </source>
</evidence>
<dbReference type="Proteomes" id="UP001159364">
    <property type="component" value="Linkage Group LG07"/>
</dbReference>
<evidence type="ECO:0000259" key="13">
    <source>
        <dbReference type="PROSITE" id="PS51005"/>
    </source>
</evidence>
<comment type="subcellular location">
    <subcellularLocation>
        <location evidence="2">Membrane</location>
        <topology evidence="2">Single-pass membrane protein</topology>
    </subcellularLocation>
    <subcellularLocation>
        <location evidence="1">Nucleus</location>
    </subcellularLocation>
</comment>
<keyword evidence="8" id="KW-0010">Activator</keyword>
<sequence>MTVAVDSCFSGGENSWPPGFRFHPTDEELVLYYLKRKICKKSLKLDIIRELDVYKWDPEDLPGQSILKTGDRQWFFFTPRDRKYLNGARSNRASRQGFWKATGKDRIIMCNSRSVGVKKTLVFYRGRAPHGERTDWVMHEYTLDEAELMRCSNVQDYYALYKVYKKSGPGPKNGEQYGALFKEEEWAKDDEVEFNNAVMLQDLVKQNQATAVDNTKIVAEVQPPLSNSEDFMRQIVEGDLLDEPAGYTYAPLQVAAEEEAKSTLVDPSLREVIFHESFRMSSEGCQQRDGKQANFDFQQSATSKLQLLDAAEISSCANISPWSPHLREDFLEIDDLLGPEPVPSSTEKIVDSSAFTEFDGLSDLVLDDDAALLLHNLGVVDQETVLHQHINHPGNNPVNQIAYQEQQHSFPNQVGCQLLPNMLADQVDFPLLPLPELSVADYELPLQSLSGVNVADSLQIESCDANFVTNQWLPEQRSNAFMSSGPIQGPPSQKTPGVSPEPSNNRTGANIKDSGKEDDGATGWLRSTLWSLVESVPTTPASAAESPLVNKAFERMSSLRVRMNVKNVNPDTCNVPVAVRSSSRNKGFIFLSMFGAVCAVLWALVGTLRVLGRNKGFIW</sequence>
<accession>A0AAV8T361</accession>
<evidence type="ECO:0000313" key="15">
    <source>
        <dbReference type="Proteomes" id="UP001159364"/>
    </source>
</evidence>
<dbReference type="PANTHER" id="PTHR31744:SF216">
    <property type="entry name" value="NAC TRANSCRIPTION FACTOR"/>
    <property type="match status" value="1"/>
</dbReference>
<keyword evidence="4 12" id="KW-1133">Transmembrane helix</keyword>
<organism evidence="14 15">
    <name type="scientific">Erythroxylum novogranatense</name>
    <dbReference type="NCBI Taxonomy" id="1862640"/>
    <lineage>
        <taxon>Eukaryota</taxon>
        <taxon>Viridiplantae</taxon>
        <taxon>Streptophyta</taxon>
        <taxon>Embryophyta</taxon>
        <taxon>Tracheophyta</taxon>
        <taxon>Spermatophyta</taxon>
        <taxon>Magnoliopsida</taxon>
        <taxon>eudicotyledons</taxon>
        <taxon>Gunneridae</taxon>
        <taxon>Pentapetalae</taxon>
        <taxon>rosids</taxon>
        <taxon>fabids</taxon>
        <taxon>Malpighiales</taxon>
        <taxon>Erythroxylaceae</taxon>
        <taxon>Erythroxylum</taxon>
    </lineage>
</organism>
<evidence type="ECO:0000256" key="9">
    <source>
        <dbReference type="ARBA" id="ARBA00023163"/>
    </source>
</evidence>
<dbReference type="InterPro" id="IPR003441">
    <property type="entry name" value="NAC-dom"/>
</dbReference>
<feature type="transmembrane region" description="Helical" evidence="12">
    <location>
        <begin position="588"/>
        <end position="611"/>
    </location>
</feature>
<proteinExistence type="predicted"/>
<dbReference type="GO" id="GO:0016020">
    <property type="term" value="C:membrane"/>
    <property type="evidence" value="ECO:0007669"/>
    <property type="project" value="UniProtKB-SubCell"/>
</dbReference>
<dbReference type="Gene3D" id="2.170.150.80">
    <property type="entry name" value="NAC domain"/>
    <property type="match status" value="1"/>
</dbReference>
<evidence type="ECO:0000256" key="5">
    <source>
        <dbReference type="ARBA" id="ARBA00023015"/>
    </source>
</evidence>
<feature type="region of interest" description="Disordered" evidence="11">
    <location>
        <begin position="480"/>
        <end position="520"/>
    </location>
</feature>
<name>A0AAV8T361_9ROSI</name>
<keyword evidence="3 12" id="KW-0812">Transmembrane</keyword>
<dbReference type="PANTHER" id="PTHR31744">
    <property type="entry name" value="PROTEIN CUP-SHAPED COTYLEDON 2-RELATED"/>
    <property type="match status" value="1"/>
</dbReference>